<feature type="transmembrane region" description="Helical" evidence="7">
    <location>
        <begin position="117"/>
        <end position="135"/>
    </location>
</feature>
<dbReference type="InterPro" id="IPR050638">
    <property type="entry name" value="AA-Vitamin_Transporters"/>
</dbReference>
<sequence length="326" mass="33478">MLFAAMCVIWGIPYLLIRVAVRDVAPGTLVFLRTVVGGLVLVPFALRSGGYGPVLRRWKPLVAFAAIEIAIPWLLLGDAEQHLPSALTGLLVAAVPLVGVVAGRIAGTGDHVDGRRWAGLLLGLLGVGLLVGLDIGSLSAIALVEVGLVAVGYATAPIIMAKTLSDLPSIPVVSAALLLSALAWAPYGLTHWPSHVAASGVVSIAVLGLVCTALAFVLFFALISEIGPARATVITYVNPAVAVALGLLLLNERFTAGMGIGFPLILIGSVLAASSSRIRIGRAKPADSAEAGEHLRVVTRGHLGGQQPFQAGPHDPLAEGVTAADR</sequence>
<name>A0A6P2BSH7_9ACTN</name>
<dbReference type="EMBL" id="RPFW01000006">
    <property type="protein sequence ID" value="TVZ02059.1"/>
    <property type="molecule type" value="Genomic_DNA"/>
</dbReference>
<feature type="transmembrane region" description="Helical" evidence="7">
    <location>
        <begin position="167"/>
        <end position="185"/>
    </location>
</feature>
<comment type="similarity">
    <text evidence="2">Belongs to the EamA transporter family.</text>
</comment>
<feature type="transmembrane region" description="Helical" evidence="7">
    <location>
        <begin position="28"/>
        <end position="46"/>
    </location>
</feature>
<feature type="transmembrane region" description="Helical" evidence="7">
    <location>
        <begin position="141"/>
        <end position="160"/>
    </location>
</feature>
<dbReference type="InterPro" id="IPR037185">
    <property type="entry name" value="EmrE-like"/>
</dbReference>
<evidence type="ECO:0000256" key="3">
    <source>
        <dbReference type="ARBA" id="ARBA00022692"/>
    </source>
</evidence>
<dbReference type="Pfam" id="PF00892">
    <property type="entry name" value="EamA"/>
    <property type="match status" value="2"/>
</dbReference>
<reference evidence="9 10" key="1">
    <citation type="submission" date="2018-11" db="EMBL/GenBank/DDBJ databases">
        <title>Trebonia kvetii gen.nov., sp.nov., a novel acidophilic actinobacterium, and proposal of the new actinobacterial family Treboniaceae fam. nov.</title>
        <authorList>
            <person name="Rapoport D."/>
            <person name="Sagova-Mareckova M."/>
            <person name="Sedlacek I."/>
            <person name="Provaznik J."/>
            <person name="Kralova S."/>
            <person name="Pavlinic D."/>
            <person name="Benes V."/>
            <person name="Kopecky J."/>
        </authorList>
    </citation>
    <scope>NUCLEOTIDE SEQUENCE [LARGE SCALE GENOMIC DNA]</scope>
    <source>
        <strain evidence="9 10">15Tr583</strain>
    </source>
</reference>
<feature type="transmembrane region" description="Helical" evidence="7">
    <location>
        <begin position="197"/>
        <end position="221"/>
    </location>
</feature>
<keyword evidence="10" id="KW-1185">Reference proteome</keyword>
<feature type="domain" description="EamA" evidence="8">
    <location>
        <begin position="148"/>
        <end position="272"/>
    </location>
</feature>
<evidence type="ECO:0000256" key="1">
    <source>
        <dbReference type="ARBA" id="ARBA00004141"/>
    </source>
</evidence>
<dbReference type="InterPro" id="IPR000620">
    <property type="entry name" value="EamA_dom"/>
</dbReference>
<protein>
    <submittedName>
        <fullName evidence="9">DMT family transporter</fullName>
    </submittedName>
</protein>
<feature type="transmembrane region" description="Helical" evidence="7">
    <location>
        <begin position="82"/>
        <end position="105"/>
    </location>
</feature>
<evidence type="ECO:0000256" key="2">
    <source>
        <dbReference type="ARBA" id="ARBA00007362"/>
    </source>
</evidence>
<evidence type="ECO:0000256" key="6">
    <source>
        <dbReference type="SAM" id="MobiDB-lite"/>
    </source>
</evidence>
<evidence type="ECO:0000259" key="8">
    <source>
        <dbReference type="Pfam" id="PF00892"/>
    </source>
</evidence>
<evidence type="ECO:0000256" key="5">
    <source>
        <dbReference type="ARBA" id="ARBA00023136"/>
    </source>
</evidence>
<dbReference type="AlphaFoldDB" id="A0A6P2BSH7"/>
<dbReference type="GO" id="GO:0016020">
    <property type="term" value="C:membrane"/>
    <property type="evidence" value="ECO:0007669"/>
    <property type="project" value="UniProtKB-SubCell"/>
</dbReference>
<evidence type="ECO:0000256" key="7">
    <source>
        <dbReference type="SAM" id="Phobius"/>
    </source>
</evidence>
<feature type="transmembrane region" description="Helical" evidence="7">
    <location>
        <begin position="58"/>
        <end position="76"/>
    </location>
</feature>
<evidence type="ECO:0000313" key="9">
    <source>
        <dbReference type="EMBL" id="TVZ02059.1"/>
    </source>
</evidence>
<proteinExistence type="inferred from homology"/>
<feature type="region of interest" description="Disordered" evidence="6">
    <location>
        <begin position="304"/>
        <end position="326"/>
    </location>
</feature>
<comment type="subcellular location">
    <subcellularLocation>
        <location evidence="1">Membrane</location>
        <topology evidence="1">Multi-pass membrane protein</topology>
    </subcellularLocation>
</comment>
<evidence type="ECO:0000256" key="4">
    <source>
        <dbReference type="ARBA" id="ARBA00022989"/>
    </source>
</evidence>
<dbReference type="OrthoDB" id="4630069at2"/>
<keyword evidence="5 7" id="KW-0472">Membrane</keyword>
<dbReference type="Proteomes" id="UP000460272">
    <property type="component" value="Unassembled WGS sequence"/>
</dbReference>
<comment type="caution">
    <text evidence="9">The sequence shown here is derived from an EMBL/GenBank/DDBJ whole genome shotgun (WGS) entry which is preliminary data.</text>
</comment>
<dbReference type="SUPFAM" id="SSF103481">
    <property type="entry name" value="Multidrug resistance efflux transporter EmrE"/>
    <property type="match status" value="2"/>
</dbReference>
<gene>
    <name evidence="9" type="ORF">EAS64_30015</name>
</gene>
<keyword evidence="3 7" id="KW-0812">Transmembrane</keyword>
<accession>A0A6P2BSH7</accession>
<feature type="transmembrane region" description="Helical" evidence="7">
    <location>
        <begin position="233"/>
        <end position="250"/>
    </location>
</feature>
<evidence type="ECO:0000313" key="10">
    <source>
        <dbReference type="Proteomes" id="UP000460272"/>
    </source>
</evidence>
<dbReference type="PANTHER" id="PTHR32322:SF2">
    <property type="entry name" value="EAMA DOMAIN-CONTAINING PROTEIN"/>
    <property type="match status" value="1"/>
</dbReference>
<keyword evidence="4 7" id="KW-1133">Transmembrane helix</keyword>
<organism evidence="9 10">
    <name type="scientific">Trebonia kvetii</name>
    <dbReference type="NCBI Taxonomy" id="2480626"/>
    <lineage>
        <taxon>Bacteria</taxon>
        <taxon>Bacillati</taxon>
        <taxon>Actinomycetota</taxon>
        <taxon>Actinomycetes</taxon>
        <taxon>Streptosporangiales</taxon>
        <taxon>Treboniaceae</taxon>
        <taxon>Trebonia</taxon>
    </lineage>
</organism>
<feature type="domain" description="EamA" evidence="8">
    <location>
        <begin position="2"/>
        <end position="131"/>
    </location>
</feature>
<dbReference type="PANTHER" id="PTHR32322">
    <property type="entry name" value="INNER MEMBRANE TRANSPORTER"/>
    <property type="match status" value="1"/>
</dbReference>
<feature type="transmembrane region" description="Helical" evidence="7">
    <location>
        <begin position="256"/>
        <end position="274"/>
    </location>
</feature>